<protein>
    <submittedName>
        <fullName evidence="1">13084_t:CDS:1</fullName>
    </submittedName>
</protein>
<organism evidence="1 2">
    <name type="scientific">Racocetra persica</name>
    <dbReference type="NCBI Taxonomy" id="160502"/>
    <lineage>
        <taxon>Eukaryota</taxon>
        <taxon>Fungi</taxon>
        <taxon>Fungi incertae sedis</taxon>
        <taxon>Mucoromycota</taxon>
        <taxon>Glomeromycotina</taxon>
        <taxon>Glomeromycetes</taxon>
        <taxon>Diversisporales</taxon>
        <taxon>Gigasporaceae</taxon>
        <taxon>Racocetra</taxon>
    </lineage>
</organism>
<proteinExistence type="predicted"/>
<evidence type="ECO:0000313" key="1">
    <source>
        <dbReference type="EMBL" id="CAG8767511.1"/>
    </source>
</evidence>
<keyword evidence="2" id="KW-1185">Reference proteome</keyword>
<evidence type="ECO:0000313" key="2">
    <source>
        <dbReference type="Proteomes" id="UP000789920"/>
    </source>
</evidence>
<accession>A0ACA9QWU9</accession>
<dbReference type="EMBL" id="CAJVQC010038986">
    <property type="protein sequence ID" value="CAG8767511.1"/>
    <property type="molecule type" value="Genomic_DNA"/>
</dbReference>
<reference evidence="1" key="1">
    <citation type="submission" date="2021-06" db="EMBL/GenBank/DDBJ databases">
        <authorList>
            <person name="Kallberg Y."/>
            <person name="Tangrot J."/>
            <person name="Rosling A."/>
        </authorList>
    </citation>
    <scope>NUCLEOTIDE SEQUENCE</scope>
    <source>
        <strain evidence="1">MA461A</strain>
    </source>
</reference>
<name>A0ACA9QWU9_9GLOM</name>
<feature type="non-terminal residue" evidence="1">
    <location>
        <position position="46"/>
    </location>
</feature>
<sequence>YYNQINEVPNDNSYKDDDIEDNLDKKRNNNDDNLGKRSNNDDCQGE</sequence>
<gene>
    <name evidence="1" type="ORF">RPERSI_LOCUS15981</name>
</gene>
<dbReference type="Proteomes" id="UP000789920">
    <property type="component" value="Unassembled WGS sequence"/>
</dbReference>
<feature type="non-terminal residue" evidence="1">
    <location>
        <position position="1"/>
    </location>
</feature>
<comment type="caution">
    <text evidence="1">The sequence shown here is derived from an EMBL/GenBank/DDBJ whole genome shotgun (WGS) entry which is preliminary data.</text>
</comment>